<sequence>MDFETFFRIASDPVSAIGFLRHFGVFPEEKFCERCSSKMAEHQRPDISDKDSKLRLTRFLWEVRMWAYHQIGIGQFLSLSKTTSVKKTKLIREDPITGAHTNNVEGYCASVKKAFIRAVQTNEKIWREQYGKTPEETFEIIMSKMAEYNDLNE</sequence>
<proteinExistence type="predicted"/>
<evidence type="ECO:0000313" key="1">
    <source>
        <dbReference type="EMBL" id="KII67300.1"/>
    </source>
</evidence>
<dbReference type="EMBL" id="JWZT01003251">
    <property type="protein sequence ID" value="KII67300.1"/>
    <property type="molecule type" value="Genomic_DNA"/>
</dbReference>
<accession>A0A0C2MSV5</accession>
<name>A0A0C2MSV5_THEKT</name>
<evidence type="ECO:0000313" key="2">
    <source>
        <dbReference type="Proteomes" id="UP000031668"/>
    </source>
</evidence>
<comment type="caution">
    <text evidence="1">The sequence shown here is derived from an EMBL/GenBank/DDBJ whole genome shotgun (WGS) entry which is preliminary data.</text>
</comment>
<dbReference type="AlphaFoldDB" id="A0A0C2MSV5"/>
<dbReference type="Proteomes" id="UP000031668">
    <property type="component" value="Unassembled WGS sequence"/>
</dbReference>
<protein>
    <submittedName>
        <fullName evidence="1">Uncharacterized protein</fullName>
    </submittedName>
</protein>
<keyword evidence="2" id="KW-1185">Reference proteome</keyword>
<reference evidence="1 2" key="1">
    <citation type="journal article" date="2014" name="Genome Biol. Evol.">
        <title>The genome of the myxosporean Thelohanellus kitauei shows adaptations to nutrient acquisition within its fish host.</title>
        <authorList>
            <person name="Yang Y."/>
            <person name="Xiong J."/>
            <person name="Zhou Z."/>
            <person name="Huo F."/>
            <person name="Miao W."/>
            <person name="Ran C."/>
            <person name="Liu Y."/>
            <person name="Zhang J."/>
            <person name="Feng J."/>
            <person name="Wang M."/>
            <person name="Wang M."/>
            <person name="Wang L."/>
            <person name="Yao B."/>
        </authorList>
    </citation>
    <scope>NUCLEOTIDE SEQUENCE [LARGE SCALE GENOMIC DNA]</scope>
    <source>
        <strain evidence="1">Wuqing</strain>
    </source>
</reference>
<dbReference type="OrthoDB" id="8061556at2759"/>
<organism evidence="1 2">
    <name type="scientific">Thelohanellus kitauei</name>
    <name type="common">Myxosporean</name>
    <dbReference type="NCBI Taxonomy" id="669202"/>
    <lineage>
        <taxon>Eukaryota</taxon>
        <taxon>Metazoa</taxon>
        <taxon>Cnidaria</taxon>
        <taxon>Myxozoa</taxon>
        <taxon>Myxosporea</taxon>
        <taxon>Bivalvulida</taxon>
        <taxon>Platysporina</taxon>
        <taxon>Myxobolidae</taxon>
        <taxon>Thelohanellus</taxon>
    </lineage>
</organism>
<gene>
    <name evidence="1" type="ORF">RF11_07723</name>
</gene>